<dbReference type="SUPFAM" id="SSF50022">
    <property type="entry name" value="ISP domain"/>
    <property type="match status" value="1"/>
</dbReference>
<dbReference type="GO" id="GO:0016491">
    <property type="term" value="F:oxidoreductase activity"/>
    <property type="evidence" value="ECO:0007669"/>
    <property type="project" value="UniProtKB-KW"/>
</dbReference>
<evidence type="ECO:0000256" key="5">
    <source>
        <dbReference type="ARBA" id="ARBA00023014"/>
    </source>
</evidence>
<reference evidence="7 8" key="1">
    <citation type="submission" date="2019-06" db="EMBL/GenBank/DDBJ databases">
        <title>YIM 131921 draft genome.</title>
        <authorList>
            <person name="Jiang L."/>
        </authorList>
    </citation>
    <scope>NUCLEOTIDE SEQUENCE [LARGE SCALE GENOMIC DNA]</scope>
    <source>
        <strain evidence="7 8">YIM 131921</strain>
    </source>
</reference>
<keyword evidence="5" id="KW-0411">Iron-sulfur</keyword>
<dbReference type="CDD" id="cd03469">
    <property type="entry name" value="Rieske_RO_Alpha_N"/>
    <property type="match status" value="1"/>
</dbReference>
<dbReference type="PANTHER" id="PTHR21266">
    <property type="entry name" value="IRON-SULFUR DOMAIN CONTAINING PROTEIN"/>
    <property type="match status" value="1"/>
</dbReference>
<accession>A0A5C4N1G4</accession>
<evidence type="ECO:0000259" key="6">
    <source>
        <dbReference type="PROSITE" id="PS51296"/>
    </source>
</evidence>
<feature type="domain" description="Rieske" evidence="6">
    <location>
        <begin position="6"/>
        <end position="109"/>
    </location>
</feature>
<dbReference type="GO" id="GO:0051537">
    <property type="term" value="F:2 iron, 2 sulfur cluster binding"/>
    <property type="evidence" value="ECO:0007669"/>
    <property type="project" value="UniProtKB-KW"/>
</dbReference>
<keyword evidence="3" id="KW-0560">Oxidoreductase</keyword>
<evidence type="ECO:0000256" key="2">
    <source>
        <dbReference type="ARBA" id="ARBA00022723"/>
    </source>
</evidence>
<dbReference type="AlphaFoldDB" id="A0A5C4N1G4"/>
<organism evidence="7 8">
    <name type="scientific">Rubellimicrobium rubrum</name>
    <dbReference type="NCBI Taxonomy" id="2585369"/>
    <lineage>
        <taxon>Bacteria</taxon>
        <taxon>Pseudomonadati</taxon>
        <taxon>Pseudomonadota</taxon>
        <taxon>Alphaproteobacteria</taxon>
        <taxon>Rhodobacterales</taxon>
        <taxon>Roseobacteraceae</taxon>
        <taxon>Rubellimicrobium</taxon>
    </lineage>
</organism>
<proteinExistence type="predicted"/>
<keyword evidence="2" id="KW-0479">Metal-binding</keyword>
<dbReference type="GO" id="GO:0005506">
    <property type="term" value="F:iron ion binding"/>
    <property type="evidence" value="ECO:0007669"/>
    <property type="project" value="InterPro"/>
</dbReference>
<keyword evidence="8" id="KW-1185">Reference proteome</keyword>
<dbReference type="EMBL" id="VDFU01000004">
    <property type="protein sequence ID" value="TNC51621.1"/>
    <property type="molecule type" value="Genomic_DNA"/>
</dbReference>
<dbReference type="InterPro" id="IPR015881">
    <property type="entry name" value="ARHD_Rieske_2Fe_2S"/>
</dbReference>
<protein>
    <submittedName>
        <fullName evidence="7">Rieske (2Fe-2S) protein</fullName>
    </submittedName>
</protein>
<dbReference type="Pfam" id="PF00355">
    <property type="entry name" value="Rieske"/>
    <property type="match status" value="1"/>
</dbReference>
<dbReference type="InterPro" id="IPR017941">
    <property type="entry name" value="Rieske_2Fe-2S"/>
</dbReference>
<dbReference type="Gene3D" id="2.102.10.10">
    <property type="entry name" value="Rieske [2Fe-2S] iron-sulphur domain"/>
    <property type="match status" value="1"/>
</dbReference>
<keyword evidence="4" id="KW-0408">Iron</keyword>
<evidence type="ECO:0000256" key="1">
    <source>
        <dbReference type="ARBA" id="ARBA00022714"/>
    </source>
</evidence>
<evidence type="ECO:0000256" key="4">
    <source>
        <dbReference type="ARBA" id="ARBA00023004"/>
    </source>
</evidence>
<dbReference type="RefSeq" id="WP_139075742.1">
    <property type="nucleotide sequence ID" value="NZ_VDFU01000004.1"/>
</dbReference>
<evidence type="ECO:0000256" key="3">
    <source>
        <dbReference type="ARBA" id="ARBA00023002"/>
    </source>
</evidence>
<sequence>MTTEWIPAALSSDLPRGGVMASVCGTLEVAVWRSASGRVAAWVDRCPHRGMRLSHGFVRGEMLSCIYHGWRFDGAGRCRKIPAHPDLDPPETIRTQSLACLDAQGVIWIASEAPAVAPPDLGNVVPLRSLTFEAGIDAVAAMTGEVPDRSLLRLDAHGPVPPLVLLLQALGPGRSAVHALAAPTGTGALVAASRALEDFRRRTEAQGIAA</sequence>
<evidence type="ECO:0000313" key="8">
    <source>
        <dbReference type="Proteomes" id="UP000305887"/>
    </source>
</evidence>
<name>A0A5C4N1G4_9RHOB</name>
<evidence type="ECO:0000313" key="7">
    <source>
        <dbReference type="EMBL" id="TNC51621.1"/>
    </source>
</evidence>
<dbReference type="InterPro" id="IPR050584">
    <property type="entry name" value="Cholesterol_7-desaturase"/>
</dbReference>
<dbReference type="PROSITE" id="PS00570">
    <property type="entry name" value="RING_HYDROXYL_ALPHA"/>
    <property type="match status" value="1"/>
</dbReference>
<keyword evidence="1" id="KW-0001">2Fe-2S</keyword>
<dbReference type="InterPro" id="IPR036922">
    <property type="entry name" value="Rieske_2Fe-2S_sf"/>
</dbReference>
<comment type="caution">
    <text evidence="7">The sequence shown here is derived from an EMBL/GenBank/DDBJ whole genome shotgun (WGS) entry which is preliminary data.</text>
</comment>
<dbReference type="OrthoDB" id="9800776at2"/>
<dbReference type="Proteomes" id="UP000305887">
    <property type="component" value="Unassembled WGS sequence"/>
</dbReference>
<dbReference type="PANTHER" id="PTHR21266:SF60">
    <property type="entry name" value="3-KETOSTEROID-9-ALPHA-MONOOXYGENASE, OXYGENASE COMPONENT"/>
    <property type="match status" value="1"/>
</dbReference>
<gene>
    <name evidence="7" type="ORF">FHG66_05535</name>
</gene>
<dbReference type="PROSITE" id="PS51296">
    <property type="entry name" value="RIESKE"/>
    <property type="match status" value="1"/>
</dbReference>